<comment type="similarity">
    <text evidence="3 9">Belongs to the EPSP synthase family.</text>
</comment>
<dbReference type="GO" id="GO:0005737">
    <property type="term" value="C:cytoplasm"/>
    <property type="evidence" value="ECO:0007669"/>
    <property type="project" value="UniProtKB-SubCell"/>
</dbReference>
<comment type="catalytic activity">
    <reaction evidence="8">
        <text>3-phosphoshikimate + phosphoenolpyruvate = 5-O-(1-carboxyvinyl)-3-phosphoshikimate + phosphate</text>
        <dbReference type="Rhea" id="RHEA:21256"/>
        <dbReference type="ChEBI" id="CHEBI:43474"/>
        <dbReference type="ChEBI" id="CHEBI:57701"/>
        <dbReference type="ChEBI" id="CHEBI:58702"/>
        <dbReference type="ChEBI" id="CHEBI:145989"/>
        <dbReference type="EC" id="2.5.1.19"/>
    </reaction>
    <physiologicalReaction direction="left-to-right" evidence="8">
        <dbReference type="Rhea" id="RHEA:21257"/>
    </physiologicalReaction>
</comment>
<evidence type="ECO:0000256" key="1">
    <source>
        <dbReference type="ARBA" id="ARBA00002174"/>
    </source>
</evidence>
<feature type="binding site" evidence="9">
    <location>
        <position position="170"/>
    </location>
    <ligand>
        <name>phosphoenolpyruvate</name>
        <dbReference type="ChEBI" id="CHEBI:58702"/>
    </ligand>
</feature>
<evidence type="ECO:0000256" key="2">
    <source>
        <dbReference type="ARBA" id="ARBA00004811"/>
    </source>
</evidence>
<keyword evidence="12" id="KW-1185">Reference proteome</keyword>
<dbReference type="EMBL" id="PIOC01000014">
    <property type="protein sequence ID" value="RDW19066.1"/>
    <property type="molecule type" value="Genomic_DNA"/>
</dbReference>
<reference evidence="12" key="1">
    <citation type="submission" date="2017-11" db="EMBL/GenBank/DDBJ databases">
        <authorList>
            <person name="Zhu W."/>
        </authorList>
    </citation>
    <scope>NUCLEOTIDE SEQUENCE [LARGE SCALE GENOMIC DNA]</scope>
    <source>
        <strain evidence="12">CAU 1183</strain>
    </source>
</reference>
<gene>
    <name evidence="9 11" type="primary">aroA</name>
    <name evidence="11" type="ORF">CWR48_08430</name>
</gene>
<feature type="binding site" evidence="9">
    <location>
        <position position="95"/>
    </location>
    <ligand>
        <name>phosphoenolpyruvate</name>
        <dbReference type="ChEBI" id="CHEBI:58702"/>
    </ligand>
</feature>
<accession>A0A3D8PSG6</accession>
<dbReference type="RefSeq" id="WP_115772803.1">
    <property type="nucleotide sequence ID" value="NZ_PIOC01000014.1"/>
</dbReference>
<feature type="binding site" evidence="9">
    <location>
        <position position="170"/>
    </location>
    <ligand>
        <name>3-phosphoshikimate</name>
        <dbReference type="ChEBI" id="CHEBI:145989"/>
    </ligand>
</feature>
<keyword evidence="5 9" id="KW-0028">Amino-acid biosynthesis</keyword>
<dbReference type="GO" id="GO:0008652">
    <property type="term" value="P:amino acid biosynthetic process"/>
    <property type="evidence" value="ECO:0007669"/>
    <property type="project" value="UniProtKB-KW"/>
</dbReference>
<protein>
    <recommendedName>
        <fullName evidence="9">3-phosphoshikimate 1-carboxyvinyltransferase</fullName>
        <ecNumber evidence="9">2.5.1.19</ecNumber>
    </recommendedName>
    <alternativeName>
        <fullName evidence="9">5-enolpyruvylshikimate-3-phosphate synthase</fullName>
        <shortName evidence="9">EPSP synthase</shortName>
        <shortName evidence="9">EPSPS</shortName>
    </alternativeName>
</protein>
<dbReference type="GO" id="GO:0009423">
    <property type="term" value="P:chorismate biosynthetic process"/>
    <property type="evidence" value="ECO:0007669"/>
    <property type="project" value="UniProtKB-UniRule"/>
</dbReference>
<feature type="binding site" evidence="9">
    <location>
        <position position="123"/>
    </location>
    <ligand>
        <name>phosphoenolpyruvate</name>
        <dbReference type="ChEBI" id="CHEBI:58702"/>
    </ligand>
</feature>
<feature type="binding site" evidence="9">
    <location>
        <position position="23"/>
    </location>
    <ligand>
        <name>3-phosphoshikimate</name>
        <dbReference type="ChEBI" id="CHEBI:145989"/>
    </ligand>
</feature>
<dbReference type="OrthoDB" id="9809920at2"/>
<evidence type="ECO:0000256" key="5">
    <source>
        <dbReference type="ARBA" id="ARBA00022605"/>
    </source>
</evidence>
<evidence type="ECO:0000256" key="9">
    <source>
        <dbReference type="HAMAP-Rule" id="MF_00210"/>
    </source>
</evidence>
<evidence type="ECO:0000256" key="6">
    <source>
        <dbReference type="ARBA" id="ARBA00022679"/>
    </source>
</evidence>
<dbReference type="AlphaFoldDB" id="A0A3D8PSG6"/>
<comment type="subunit">
    <text evidence="9">Monomer.</text>
</comment>
<keyword evidence="7 9" id="KW-0057">Aromatic amino acid biosynthesis</keyword>
<keyword evidence="4 9" id="KW-0963">Cytoplasm</keyword>
<feature type="binding site" evidence="9">
    <location>
        <position position="168"/>
    </location>
    <ligand>
        <name>3-phosphoshikimate</name>
        <dbReference type="ChEBI" id="CHEBI:145989"/>
    </ligand>
</feature>
<dbReference type="Proteomes" id="UP000257143">
    <property type="component" value="Unassembled WGS sequence"/>
</dbReference>
<feature type="binding site" evidence="9">
    <location>
        <position position="343"/>
    </location>
    <ligand>
        <name>3-phosphoshikimate</name>
        <dbReference type="ChEBI" id="CHEBI:145989"/>
    </ligand>
</feature>
<comment type="pathway">
    <text evidence="2 9">Metabolic intermediate biosynthesis; chorismate biosynthesis; chorismate from D-erythrose 4-phosphate and phosphoenolpyruvate: step 6/7.</text>
</comment>
<comment type="subcellular location">
    <subcellularLocation>
        <location evidence="9">Cytoplasm</location>
    </subcellularLocation>
</comment>
<dbReference type="InterPro" id="IPR023193">
    <property type="entry name" value="EPSP_synthase_CS"/>
</dbReference>
<sequence>MARRALTPYDKPMHGELEVPGDKSISHRAVILGSIANGTTKISNFLDGEDCMRTVKAFQLMGVSIVKQESTIIIEGKGTSALKEPVEPLYFGNSGTTTRLMLGILAGLPYFTTVYGDASLTKRPMDRVINPLTEMNAIIDGRNDGSYLPLSIRGEALQGITYTLPVKSAQVKSAVLLAGLFANGETKVIENTPTRNHTENMLQAFSAAISTDGRETTITNTQTLTATNVYVPGDISSAAFFLVAGAIVPGSKLTLKNVGLNKTRTGIIDVLQAMGADLQITNQQVSGGEEFGDITITYTELSSTVIEGDIIPRLIDEIPILALLATQVEGTTVIHDAEELRVKETDRIAAVVDVLTTLGANIEATDDGMVIHGKTALTGGEIKSYNDHRIAMMGAIASLITKDDVILDDDSSIYISYPNFFEHLKDITI</sequence>
<comment type="caution">
    <text evidence="11">The sequence shown here is derived from an EMBL/GenBank/DDBJ whole genome shotgun (WGS) entry which is preliminary data.</text>
</comment>
<dbReference type="FunFam" id="3.65.10.10:FF:000006">
    <property type="entry name" value="3-phosphoshikimate 1-carboxyvinyltransferase"/>
    <property type="match status" value="1"/>
</dbReference>
<name>A0A3D8PSG6_9BACI</name>
<evidence type="ECO:0000313" key="11">
    <source>
        <dbReference type="EMBL" id="RDW19066.1"/>
    </source>
</evidence>
<comment type="function">
    <text evidence="1 9">Catalyzes the transfer of the enolpyruvyl moiety of phosphoenolpyruvate (PEP) to the 5-hydroxyl of shikimate-3-phosphate (S3P) to produce enolpyruvyl shikimate-3-phosphate and inorganic phosphate.</text>
</comment>
<evidence type="ECO:0000256" key="8">
    <source>
        <dbReference type="ARBA" id="ARBA00044633"/>
    </source>
</evidence>
<feature type="binding site" evidence="9">
    <location>
        <position position="347"/>
    </location>
    <ligand>
        <name>phosphoenolpyruvate</name>
        <dbReference type="ChEBI" id="CHEBI:58702"/>
    </ligand>
</feature>
<keyword evidence="6 9" id="KW-0808">Transferase</keyword>
<dbReference type="EC" id="2.5.1.19" evidence="9"/>
<organism evidence="11 12">
    <name type="scientific">Oceanobacillus arenosus</name>
    <dbReference type="NCBI Taxonomy" id="1229153"/>
    <lineage>
        <taxon>Bacteria</taxon>
        <taxon>Bacillati</taxon>
        <taxon>Bacillota</taxon>
        <taxon>Bacilli</taxon>
        <taxon>Bacillales</taxon>
        <taxon>Bacillaceae</taxon>
        <taxon>Oceanobacillus</taxon>
    </lineage>
</organism>
<dbReference type="PANTHER" id="PTHR21090:SF5">
    <property type="entry name" value="PENTAFUNCTIONAL AROM POLYPEPTIDE"/>
    <property type="match status" value="1"/>
</dbReference>
<dbReference type="Gene3D" id="3.65.10.10">
    <property type="entry name" value="Enolpyruvate transferase domain"/>
    <property type="match status" value="2"/>
</dbReference>
<dbReference type="FunFam" id="3.65.10.10:FF:000005">
    <property type="entry name" value="3-phosphoshikimate 1-carboxyvinyltransferase"/>
    <property type="match status" value="1"/>
</dbReference>
<feature type="binding site" evidence="9">
    <location>
        <position position="28"/>
    </location>
    <ligand>
        <name>3-phosphoshikimate</name>
        <dbReference type="ChEBI" id="CHEBI:145989"/>
    </ligand>
</feature>
<evidence type="ECO:0000256" key="7">
    <source>
        <dbReference type="ARBA" id="ARBA00023141"/>
    </source>
</evidence>
<evidence type="ECO:0000256" key="4">
    <source>
        <dbReference type="ARBA" id="ARBA00022490"/>
    </source>
</evidence>
<comment type="caution">
    <text evidence="9">Lacks conserved residue(s) required for the propagation of feature annotation.</text>
</comment>
<dbReference type="PANTHER" id="PTHR21090">
    <property type="entry name" value="AROM/DEHYDROQUINATE SYNTHASE"/>
    <property type="match status" value="1"/>
</dbReference>
<feature type="binding site" evidence="9">
    <location>
        <position position="389"/>
    </location>
    <ligand>
        <name>phosphoenolpyruvate</name>
        <dbReference type="ChEBI" id="CHEBI:58702"/>
    </ligand>
</feature>
<dbReference type="InterPro" id="IPR036968">
    <property type="entry name" value="Enolpyruvate_Tfrase_sf"/>
</dbReference>
<dbReference type="PROSITE" id="PS00885">
    <property type="entry name" value="EPSP_SYNTHASE_2"/>
    <property type="match status" value="1"/>
</dbReference>
<dbReference type="GO" id="GO:0009073">
    <property type="term" value="P:aromatic amino acid family biosynthetic process"/>
    <property type="evidence" value="ECO:0007669"/>
    <property type="project" value="UniProtKB-KW"/>
</dbReference>
<evidence type="ECO:0000313" key="12">
    <source>
        <dbReference type="Proteomes" id="UP000257143"/>
    </source>
</evidence>
<evidence type="ECO:0000256" key="3">
    <source>
        <dbReference type="ARBA" id="ARBA00009948"/>
    </source>
</evidence>
<feature type="binding site" evidence="9">
    <location>
        <position position="23"/>
    </location>
    <ligand>
        <name>phosphoenolpyruvate</name>
        <dbReference type="ChEBI" id="CHEBI:58702"/>
    </ligand>
</feature>
<feature type="binding site" evidence="9">
    <location>
        <position position="24"/>
    </location>
    <ligand>
        <name>3-phosphoshikimate</name>
        <dbReference type="ChEBI" id="CHEBI:145989"/>
    </ligand>
</feature>
<dbReference type="SUPFAM" id="SSF55205">
    <property type="entry name" value="EPT/RTPC-like"/>
    <property type="match status" value="1"/>
</dbReference>
<feature type="active site" description="Proton acceptor" evidence="9">
    <location>
        <position position="316"/>
    </location>
</feature>
<dbReference type="GO" id="GO:0003866">
    <property type="term" value="F:3-phosphoshikimate 1-carboxyvinyltransferase activity"/>
    <property type="evidence" value="ECO:0007669"/>
    <property type="project" value="UniProtKB-UniRule"/>
</dbReference>
<dbReference type="InterPro" id="IPR001986">
    <property type="entry name" value="Enolpyruvate_Tfrase_dom"/>
</dbReference>
<dbReference type="InterPro" id="IPR013792">
    <property type="entry name" value="RNA3'P_cycl/enolpyr_Trfase_a/b"/>
</dbReference>
<evidence type="ECO:0000259" key="10">
    <source>
        <dbReference type="Pfam" id="PF00275"/>
    </source>
</evidence>
<dbReference type="Pfam" id="PF00275">
    <property type="entry name" value="EPSP_synthase"/>
    <property type="match status" value="1"/>
</dbReference>
<dbReference type="PIRSF" id="PIRSF000505">
    <property type="entry name" value="EPSPS"/>
    <property type="match status" value="1"/>
</dbReference>
<feature type="domain" description="Enolpyruvate transferase" evidence="10">
    <location>
        <begin position="11"/>
        <end position="424"/>
    </location>
</feature>
<dbReference type="NCBIfam" id="TIGR01356">
    <property type="entry name" value="aroA"/>
    <property type="match status" value="1"/>
</dbReference>
<dbReference type="HAMAP" id="MF_00210">
    <property type="entry name" value="EPSP_synth"/>
    <property type="match status" value="1"/>
</dbReference>
<feature type="binding site" evidence="9">
    <location>
        <position position="316"/>
    </location>
    <ligand>
        <name>3-phosphoshikimate</name>
        <dbReference type="ChEBI" id="CHEBI:145989"/>
    </ligand>
</feature>
<dbReference type="CDD" id="cd01556">
    <property type="entry name" value="EPSP_synthase"/>
    <property type="match status" value="1"/>
</dbReference>
<dbReference type="PROSITE" id="PS00104">
    <property type="entry name" value="EPSP_SYNTHASE_1"/>
    <property type="match status" value="1"/>
</dbReference>
<proteinExistence type="inferred from homology"/>
<dbReference type="InterPro" id="IPR006264">
    <property type="entry name" value="EPSP_synthase"/>
</dbReference>
<dbReference type="UniPathway" id="UPA00053">
    <property type="reaction ID" value="UER00089"/>
</dbReference>